<dbReference type="PANTHER" id="PTHR45953:SF1">
    <property type="entry name" value="IDURONATE 2-SULFATASE"/>
    <property type="match status" value="1"/>
</dbReference>
<protein>
    <submittedName>
        <fullName evidence="5">Alkaline phosphatase family protein</fullName>
    </submittedName>
</protein>
<sequence length="542" mass="60507">MATPLKSPTREPERRRKVLFIALDQWRAGAERLAGGPSLTPNLDALAAEGVRFSRHYTNAAPCGPARASLLTGLYPHIHRSVRNATPLDARFTNLPLEARKGGWDPVLFGYTDSSVDPRTVAPRDPALRTFEGVLPGFRLEAAHNEASLEPWLTDLAKKGYEVPGRLRDIYRHPGSPKEMDRFSRGAALYRAADSDTAWLTERVLDYWRLRRAEDWFVHLVWYRPHPPFIAPSPYNTLVPAERVAAPVRAATLESERALHPFLDAWLSEQDTADYLKTQVNALRACDEDIAAMRAVYLGLIAEIDVHLGRLVAHLQQTGEWDETLVVFTSDHGEMLGDHWCWGKGGFFEGSNHVPLVIRAPNMPPEARGRVVDAFTEAVDIAPTILEWLGLEPDPGMNGVSLMPWLLGETPDEWRDYAFWEFDFRTLGGGGVEGDLGLTPDQCTLNVIREARWKYVHFTALPPLLFDLEADPGEFVDLSRDPARAPEVARLAGRLASHRMLHAERTLANTKLARHGVRAWTGPRGQVPSDLAEARPPGPRAD</sequence>
<dbReference type="InterPro" id="IPR017850">
    <property type="entry name" value="Alkaline_phosphatase_core_sf"/>
</dbReference>
<comment type="caution">
    <text evidence="5">The sequence shown here is derived from an EMBL/GenBank/DDBJ whole genome shotgun (WGS) entry which is preliminary data.</text>
</comment>
<evidence type="ECO:0000256" key="1">
    <source>
        <dbReference type="ARBA" id="ARBA00022723"/>
    </source>
</evidence>
<dbReference type="RefSeq" id="WP_254745594.1">
    <property type="nucleotide sequence ID" value="NZ_JANCLU010000024.1"/>
</dbReference>
<organism evidence="5 6">
    <name type="scientific">Alsobacter ponti</name>
    <dbReference type="NCBI Taxonomy" id="2962936"/>
    <lineage>
        <taxon>Bacteria</taxon>
        <taxon>Pseudomonadati</taxon>
        <taxon>Pseudomonadota</taxon>
        <taxon>Alphaproteobacteria</taxon>
        <taxon>Hyphomicrobiales</taxon>
        <taxon>Alsobacteraceae</taxon>
        <taxon>Alsobacter</taxon>
    </lineage>
</organism>
<keyword evidence="2" id="KW-0378">Hydrolase</keyword>
<evidence type="ECO:0000256" key="2">
    <source>
        <dbReference type="ARBA" id="ARBA00022801"/>
    </source>
</evidence>
<evidence type="ECO:0000259" key="4">
    <source>
        <dbReference type="Pfam" id="PF00884"/>
    </source>
</evidence>
<evidence type="ECO:0000256" key="3">
    <source>
        <dbReference type="SAM" id="MobiDB-lite"/>
    </source>
</evidence>
<proteinExistence type="predicted"/>
<reference evidence="5 6" key="1">
    <citation type="submission" date="2022-07" db="EMBL/GenBank/DDBJ databases">
        <authorList>
            <person name="Li W.-J."/>
            <person name="Deng Q.-Q."/>
        </authorList>
    </citation>
    <scope>NUCLEOTIDE SEQUENCE [LARGE SCALE GENOMIC DNA]</scope>
    <source>
        <strain evidence="5 6">SYSU M60028</strain>
    </source>
</reference>
<evidence type="ECO:0000313" key="5">
    <source>
        <dbReference type="EMBL" id="MCP8940634.1"/>
    </source>
</evidence>
<dbReference type="EMBL" id="JANCLU010000024">
    <property type="protein sequence ID" value="MCP8940634.1"/>
    <property type="molecule type" value="Genomic_DNA"/>
</dbReference>
<evidence type="ECO:0000313" key="6">
    <source>
        <dbReference type="Proteomes" id="UP001205890"/>
    </source>
</evidence>
<dbReference type="PANTHER" id="PTHR45953">
    <property type="entry name" value="IDURONATE 2-SULFATASE"/>
    <property type="match status" value="1"/>
</dbReference>
<dbReference type="SUPFAM" id="SSF53649">
    <property type="entry name" value="Alkaline phosphatase-like"/>
    <property type="match status" value="1"/>
</dbReference>
<dbReference type="Proteomes" id="UP001205890">
    <property type="component" value="Unassembled WGS sequence"/>
</dbReference>
<name>A0ABT1LGK1_9HYPH</name>
<dbReference type="Pfam" id="PF00884">
    <property type="entry name" value="Sulfatase"/>
    <property type="match status" value="1"/>
</dbReference>
<keyword evidence="6" id="KW-1185">Reference proteome</keyword>
<accession>A0ABT1LGK1</accession>
<feature type="region of interest" description="Disordered" evidence="3">
    <location>
        <begin position="518"/>
        <end position="542"/>
    </location>
</feature>
<dbReference type="Gene3D" id="3.40.720.10">
    <property type="entry name" value="Alkaline Phosphatase, subunit A"/>
    <property type="match status" value="1"/>
</dbReference>
<dbReference type="CDD" id="cd16028">
    <property type="entry name" value="PMH"/>
    <property type="match status" value="1"/>
</dbReference>
<keyword evidence="1" id="KW-0479">Metal-binding</keyword>
<dbReference type="InterPro" id="IPR000917">
    <property type="entry name" value="Sulfatase_N"/>
</dbReference>
<gene>
    <name evidence="5" type="ORF">NK718_19080</name>
</gene>
<feature type="domain" description="Sulfatase N-terminal" evidence="4">
    <location>
        <begin position="17"/>
        <end position="390"/>
    </location>
</feature>